<reference evidence="4" key="1">
    <citation type="journal article" date="2020" name="bioRxiv">
        <title>Historical genomics reveals the evolutionary mechanisms behind multiple outbreaks of the host-specific coffee wilt pathogen Fusarium xylarioides.</title>
        <authorList>
            <person name="Peck D."/>
            <person name="Nowell R.W."/>
            <person name="Flood J."/>
            <person name="Ryan M.J."/>
            <person name="Barraclough T.G."/>
        </authorList>
    </citation>
    <scope>NUCLEOTIDE SEQUENCE</scope>
    <source>
        <strain evidence="4">IMI 127659i</strain>
    </source>
</reference>
<dbReference type="InterPro" id="IPR027417">
    <property type="entry name" value="P-loop_NTPase"/>
</dbReference>
<feature type="domain" description="NACHT" evidence="3">
    <location>
        <begin position="322"/>
        <end position="478"/>
    </location>
</feature>
<evidence type="ECO:0000259" key="3">
    <source>
        <dbReference type="PROSITE" id="PS50837"/>
    </source>
</evidence>
<evidence type="ECO:0000256" key="2">
    <source>
        <dbReference type="SAM" id="MobiDB-lite"/>
    </source>
</evidence>
<dbReference type="PROSITE" id="PS50837">
    <property type="entry name" value="NACHT"/>
    <property type="match status" value="1"/>
</dbReference>
<dbReference type="Proteomes" id="UP000750502">
    <property type="component" value="Unassembled WGS sequence"/>
</dbReference>
<dbReference type="InterPro" id="IPR007111">
    <property type="entry name" value="NACHT_NTPase"/>
</dbReference>
<proteinExistence type="predicted"/>
<evidence type="ECO:0000313" key="4">
    <source>
        <dbReference type="EMBL" id="KAG5764179.1"/>
    </source>
</evidence>
<dbReference type="Gene3D" id="3.40.50.300">
    <property type="entry name" value="P-loop containing nucleotide triphosphate hydrolases"/>
    <property type="match status" value="1"/>
</dbReference>
<dbReference type="AlphaFoldDB" id="A0A9P7L0D0"/>
<dbReference type="OrthoDB" id="5086500at2759"/>
<gene>
    <name evidence="4" type="ORF">H9Q72_007754</name>
</gene>
<dbReference type="EMBL" id="JADFTT010000263">
    <property type="protein sequence ID" value="KAG5764179.1"/>
    <property type="molecule type" value="Genomic_DNA"/>
</dbReference>
<keyword evidence="1" id="KW-0677">Repeat</keyword>
<evidence type="ECO:0000313" key="5">
    <source>
        <dbReference type="Proteomes" id="UP000750502"/>
    </source>
</evidence>
<name>A0A9P7L0D0_9HYPO</name>
<protein>
    <recommendedName>
        <fullName evidence="3">NACHT domain-containing protein</fullName>
    </recommendedName>
</protein>
<keyword evidence="5" id="KW-1185">Reference proteome</keyword>
<dbReference type="InterPro" id="IPR056884">
    <property type="entry name" value="NPHP3-like_N"/>
</dbReference>
<dbReference type="PANTHER" id="PTHR10039">
    <property type="entry name" value="AMELOGENIN"/>
    <property type="match status" value="1"/>
</dbReference>
<evidence type="ECO:0000256" key="1">
    <source>
        <dbReference type="ARBA" id="ARBA00022737"/>
    </source>
</evidence>
<dbReference type="SUPFAM" id="SSF52540">
    <property type="entry name" value="P-loop containing nucleoside triphosphate hydrolases"/>
    <property type="match status" value="1"/>
</dbReference>
<comment type="caution">
    <text evidence="4">The sequence shown here is derived from an EMBL/GenBank/DDBJ whole genome shotgun (WGS) entry which is preliminary data.</text>
</comment>
<feature type="region of interest" description="Disordered" evidence="2">
    <location>
        <begin position="269"/>
        <end position="293"/>
    </location>
</feature>
<dbReference type="PANTHER" id="PTHR10039:SF5">
    <property type="entry name" value="NACHT DOMAIN-CONTAINING PROTEIN"/>
    <property type="match status" value="1"/>
</dbReference>
<organism evidence="4 5">
    <name type="scientific">Fusarium xylarioides</name>
    <dbReference type="NCBI Taxonomy" id="221167"/>
    <lineage>
        <taxon>Eukaryota</taxon>
        <taxon>Fungi</taxon>
        <taxon>Dikarya</taxon>
        <taxon>Ascomycota</taxon>
        <taxon>Pezizomycotina</taxon>
        <taxon>Sordariomycetes</taxon>
        <taxon>Hypocreomycetidae</taxon>
        <taxon>Hypocreales</taxon>
        <taxon>Nectriaceae</taxon>
        <taxon>Fusarium</taxon>
        <taxon>Fusarium fujikuroi species complex</taxon>
    </lineage>
</organism>
<sequence length="478" mass="53811">MSTGIEIVGTVVALYQLINASAGLISEFKDVCDGEPTANDHLEEHAKNLAQACALTQARYETMSSSDKLSDGEKRVQKTAEKCQASSQALLSELRYVRKRPESNNCMGAVAYVVKSKVHRKKIERMDARFKNNQQELQIILQSEILSQNKAMQYLEAEEFDNFEADIQILIKHVSEGFFGLQGFIEAQHKATNKIINSRLDATDNLIVHGVAEVQQGIKEHFTTAQRKEFLDSFRYPEINMRYNDVLDSSEANFDRVFASYEKGTTHDQKSVLSKNGSSDSSSEASEYDASHNDFPDIDSDELRTIDKTWSSFINWLTSSDSLFCIQGKPGSGKSTLIKFVIDNKNTQRLLEHQSPDIVIMSHFFWKIGSKEQSSIKGFLCSLVHQLLARSEHLQELAMGLYDTGSRKGYHDWSSQTLKTLLRQILETKSHAICVFVDGLDEVANEDGLDKLTREIEEVLQFPGIRICVSSRPEALVA</sequence>
<accession>A0A9P7L0D0</accession>
<reference evidence="4" key="2">
    <citation type="submission" date="2020-10" db="EMBL/GenBank/DDBJ databases">
        <authorList>
            <person name="Peck L.D."/>
            <person name="Nowell R.W."/>
            <person name="Flood J."/>
            <person name="Ryan M.J."/>
            <person name="Barraclough T.G."/>
        </authorList>
    </citation>
    <scope>NUCLEOTIDE SEQUENCE</scope>
    <source>
        <strain evidence="4">IMI 127659i</strain>
    </source>
</reference>
<dbReference type="Pfam" id="PF24883">
    <property type="entry name" value="NPHP3_N"/>
    <property type="match status" value="1"/>
</dbReference>